<evidence type="ECO:0000313" key="1">
    <source>
        <dbReference type="EMBL" id="CBY78195.1"/>
    </source>
</evidence>
<sequence length="37" mass="4223">MNVKAIATPPLIKKTKKYPSIKQQLSLSNIIDMSYQM</sequence>
<dbReference type="PATRIC" id="fig|930944.6.peg.4418"/>
<organism evidence="1 2">
    <name type="scientific">Yersinia enterocolitica subsp. palearctica serotype O:3 (strain DSM 13030 / CIP 106945 / Y11)</name>
    <dbReference type="NCBI Taxonomy" id="930944"/>
    <lineage>
        <taxon>Bacteria</taxon>
        <taxon>Pseudomonadati</taxon>
        <taxon>Pseudomonadota</taxon>
        <taxon>Gammaproteobacteria</taxon>
        <taxon>Enterobacterales</taxon>
        <taxon>Yersiniaceae</taxon>
        <taxon>Yersinia</taxon>
    </lineage>
</organism>
<accession>A0A0H3NWE5</accession>
<dbReference type="KEGG" id="yey:Y11_p0981"/>
<dbReference type="Proteomes" id="UP000008084">
    <property type="component" value="Plasmid pYV03"/>
</dbReference>
<protein>
    <submittedName>
        <fullName evidence="1">Uncharacterized protein</fullName>
    </submittedName>
</protein>
<dbReference type="EMBL" id="FR745874">
    <property type="protein sequence ID" value="CBY78195.1"/>
    <property type="molecule type" value="Genomic_DNA"/>
</dbReference>
<proteinExistence type="predicted"/>
<dbReference type="HOGENOM" id="CLU_3350605_0_0_6"/>
<gene>
    <name evidence="1" type="ordered locus">Y11_p0981</name>
</gene>
<geneLocation type="plasmid" evidence="1 2">
    <name>pYV03</name>
</geneLocation>
<reference evidence="1 2" key="1">
    <citation type="journal article" date="2011" name="J. Bacteriol.">
        <title>Complete genome sequence of Yersinia enterocolitica subsp. palearctica serogroup O:3.</title>
        <authorList>
            <person name="Batzilla J."/>
            <person name="Hoper D."/>
            <person name="Antonenka U."/>
            <person name="Heesemann J."/>
            <person name="Rakin A."/>
        </authorList>
    </citation>
    <scope>NUCLEOTIDE SEQUENCE [LARGE SCALE GENOMIC DNA]</scope>
    <source>
        <strain evidence="2">DSM 13030 / CIP 106945 / Y11</strain>
        <plasmid evidence="1 2">pYV03</plasmid>
    </source>
</reference>
<keyword evidence="1" id="KW-0614">Plasmid</keyword>
<dbReference type="AlphaFoldDB" id="A0A0H3NWE5"/>
<name>A0A0H3NWE5_YERE1</name>
<evidence type="ECO:0000313" key="2">
    <source>
        <dbReference type="Proteomes" id="UP000008084"/>
    </source>
</evidence>